<keyword evidence="3" id="KW-1185">Reference proteome</keyword>
<keyword evidence="1" id="KW-1133">Transmembrane helix</keyword>
<feature type="transmembrane region" description="Helical" evidence="1">
    <location>
        <begin position="6"/>
        <end position="28"/>
    </location>
</feature>
<proteinExistence type="predicted"/>
<accession>A0AAJ1TNX4</accession>
<reference evidence="2 3" key="1">
    <citation type="submission" date="2023-07" db="EMBL/GenBank/DDBJ databases">
        <title>Genomic Encyclopedia of Type Strains, Phase IV (KMG-IV): sequencing the most valuable type-strain genomes for metagenomic binning, comparative biology and taxonomic classification.</title>
        <authorList>
            <person name="Goeker M."/>
        </authorList>
    </citation>
    <scope>NUCLEOTIDE SEQUENCE [LARGE SCALE GENOMIC DNA]</scope>
    <source>
        <strain evidence="2 3">DSM 46876</strain>
    </source>
</reference>
<protein>
    <submittedName>
        <fullName evidence="2">Uncharacterized protein</fullName>
    </submittedName>
</protein>
<keyword evidence="1" id="KW-0812">Transmembrane</keyword>
<name>A0AAJ1TNX4_9BACL</name>
<dbReference type="Proteomes" id="UP001238450">
    <property type="component" value="Unassembled WGS sequence"/>
</dbReference>
<sequence>MADSNFYLSLFVGGAIGVVGTVIGSVVSGRVAGREQRRTEVYKIRRSSLENLYNKVNHFYFELFDELNDECGPYDPSSLFDQLDQIFMQYSTNYYEQDYIINPIDHLITNVLPVLTDLDSQQMPSHEKVSKADNALTHTMAIIIVSMDKLECKYNPTLSEKWTNMRYKERIWK</sequence>
<evidence type="ECO:0000313" key="3">
    <source>
        <dbReference type="Proteomes" id="UP001238450"/>
    </source>
</evidence>
<dbReference type="AlphaFoldDB" id="A0AAJ1TNX4"/>
<dbReference type="EMBL" id="JAUSUV010000008">
    <property type="protein sequence ID" value="MDQ0417916.1"/>
    <property type="molecule type" value="Genomic_DNA"/>
</dbReference>
<evidence type="ECO:0000256" key="1">
    <source>
        <dbReference type="SAM" id="Phobius"/>
    </source>
</evidence>
<keyword evidence="1" id="KW-0472">Membrane</keyword>
<gene>
    <name evidence="2" type="ORF">J2Z48_002100</name>
</gene>
<evidence type="ECO:0000313" key="2">
    <source>
        <dbReference type="EMBL" id="MDQ0417916.1"/>
    </source>
</evidence>
<comment type="caution">
    <text evidence="2">The sequence shown here is derived from an EMBL/GenBank/DDBJ whole genome shotgun (WGS) entry which is preliminary data.</text>
</comment>
<organism evidence="2 3">
    <name type="scientific">Croceifilum oryzae</name>
    <dbReference type="NCBI Taxonomy" id="1553429"/>
    <lineage>
        <taxon>Bacteria</taxon>
        <taxon>Bacillati</taxon>
        <taxon>Bacillota</taxon>
        <taxon>Bacilli</taxon>
        <taxon>Bacillales</taxon>
        <taxon>Thermoactinomycetaceae</taxon>
        <taxon>Croceifilum</taxon>
    </lineage>
</organism>
<dbReference type="RefSeq" id="WP_307253235.1">
    <property type="nucleotide sequence ID" value="NZ_JAUSUV010000008.1"/>
</dbReference>